<evidence type="ECO:0000256" key="14">
    <source>
        <dbReference type="RuleBase" id="RU000504"/>
    </source>
</evidence>
<keyword evidence="17" id="KW-1185">Reference proteome</keyword>
<dbReference type="GO" id="GO:0005524">
    <property type="term" value="F:ATP binding"/>
    <property type="evidence" value="ECO:0007669"/>
    <property type="project" value="UniProtKB-KW"/>
</dbReference>
<dbReference type="InterPro" id="IPR040442">
    <property type="entry name" value="Pyrv_kinase-like_dom_sf"/>
</dbReference>
<dbReference type="GO" id="GO:0000287">
    <property type="term" value="F:magnesium ion binding"/>
    <property type="evidence" value="ECO:0007669"/>
    <property type="project" value="InterPro"/>
</dbReference>
<evidence type="ECO:0000256" key="4">
    <source>
        <dbReference type="ARBA" id="ARBA00012142"/>
    </source>
</evidence>
<dbReference type="InterPro" id="IPR015813">
    <property type="entry name" value="Pyrv/PenolPyrv_kinase-like_dom"/>
</dbReference>
<protein>
    <recommendedName>
        <fullName evidence="5 14">Pyruvate kinase</fullName>
        <ecNumber evidence="4 14">2.7.1.40</ecNumber>
    </recommendedName>
</protein>
<evidence type="ECO:0000256" key="13">
    <source>
        <dbReference type="ARBA" id="ARBA00023317"/>
    </source>
</evidence>
<dbReference type="PRINTS" id="PR01050">
    <property type="entry name" value="PYRUVTKNASE"/>
</dbReference>
<keyword evidence="13" id="KW-0670">Pyruvate</keyword>
<dbReference type="InterPro" id="IPR001697">
    <property type="entry name" value="Pyr_Knase"/>
</dbReference>
<evidence type="ECO:0000256" key="1">
    <source>
        <dbReference type="ARBA" id="ARBA00001958"/>
    </source>
</evidence>
<accession>A0A7X2V3H4</accession>
<gene>
    <name evidence="16" type="ORF">GKZ89_01185</name>
</gene>
<keyword evidence="12 14" id="KW-0324">Glycolysis</keyword>
<dbReference type="EMBL" id="WMIB01000001">
    <property type="protein sequence ID" value="MTH52003.1"/>
    <property type="molecule type" value="Genomic_DNA"/>
</dbReference>
<keyword evidence="6 14" id="KW-0808">Transferase</keyword>
<dbReference type="InterPro" id="IPR015793">
    <property type="entry name" value="Pyrv_Knase_brl"/>
</dbReference>
<comment type="cofactor">
    <cofactor evidence="1">
        <name>K(+)</name>
        <dbReference type="ChEBI" id="CHEBI:29103"/>
    </cofactor>
</comment>
<proteinExistence type="inferred from homology"/>
<comment type="similarity">
    <text evidence="3 14">Belongs to the pyruvate kinase family.</text>
</comment>
<dbReference type="SUPFAM" id="SSF50800">
    <property type="entry name" value="PK beta-barrel domain-like"/>
    <property type="match status" value="1"/>
</dbReference>
<dbReference type="SUPFAM" id="SSF51621">
    <property type="entry name" value="Phosphoenolpyruvate/pyruvate domain"/>
    <property type="match status" value="1"/>
</dbReference>
<evidence type="ECO:0000256" key="7">
    <source>
        <dbReference type="ARBA" id="ARBA00022723"/>
    </source>
</evidence>
<dbReference type="EC" id="2.7.1.40" evidence="4 14"/>
<comment type="pathway">
    <text evidence="2 14">Carbohydrate degradation; glycolysis; pyruvate from D-glyceraldehyde 3-phosphate: step 5/5.</text>
</comment>
<evidence type="ECO:0000256" key="5">
    <source>
        <dbReference type="ARBA" id="ARBA00018587"/>
    </source>
</evidence>
<dbReference type="GO" id="GO:0030955">
    <property type="term" value="F:potassium ion binding"/>
    <property type="evidence" value="ECO:0007669"/>
    <property type="project" value="InterPro"/>
</dbReference>
<evidence type="ECO:0000256" key="11">
    <source>
        <dbReference type="ARBA" id="ARBA00022842"/>
    </source>
</evidence>
<dbReference type="InterPro" id="IPR015806">
    <property type="entry name" value="Pyrv_Knase_insert_dom_sf"/>
</dbReference>
<evidence type="ECO:0000256" key="2">
    <source>
        <dbReference type="ARBA" id="ARBA00004997"/>
    </source>
</evidence>
<name>A0A7X2V3H4_9BACI</name>
<evidence type="ECO:0000313" key="17">
    <source>
        <dbReference type="Proteomes" id="UP000434639"/>
    </source>
</evidence>
<dbReference type="Gene3D" id="2.40.33.10">
    <property type="entry name" value="PK beta-barrel domain-like"/>
    <property type="match status" value="1"/>
</dbReference>
<evidence type="ECO:0000259" key="15">
    <source>
        <dbReference type="Pfam" id="PF00224"/>
    </source>
</evidence>
<evidence type="ECO:0000256" key="12">
    <source>
        <dbReference type="ARBA" id="ARBA00023152"/>
    </source>
</evidence>
<evidence type="ECO:0000313" key="16">
    <source>
        <dbReference type="EMBL" id="MTH52003.1"/>
    </source>
</evidence>
<dbReference type="InterPro" id="IPR011037">
    <property type="entry name" value="Pyrv_Knase-like_insert_dom_sf"/>
</dbReference>
<dbReference type="Pfam" id="PF00224">
    <property type="entry name" value="PK"/>
    <property type="match status" value="1"/>
</dbReference>
<dbReference type="OrthoDB" id="9812123at2"/>
<dbReference type="PANTHER" id="PTHR11817">
    <property type="entry name" value="PYRUVATE KINASE"/>
    <property type="match status" value="1"/>
</dbReference>
<dbReference type="AlphaFoldDB" id="A0A7X2V3H4"/>
<evidence type="ECO:0000256" key="8">
    <source>
        <dbReference type="ARBA" id="ARBA00022741"/>
    </source>
</evidence>
<feature type="domain" description="Pyruvate kinase barrel" evidence="15">
    <location>
        <begin position="74"/>
        <end position="377"/>
    </location>
</feature>
<evidence type="ECO:0000256" key="10">
    <source>
        <dbReference type="ARBA" id="ARBA00022840"/>
    </source>
</evidence>
<reference evidence="16 17" key="1">
    <citation type="journal article" date="2017" name="Int. J. Syst. Evol. Microbiol.">
        <title>Bacillus mangrovi sp. nov., isolated from a sediment sample from a mangrove forest.</title>
        <authorList>
            <person name="Gupta V."/>
            <person name="Singh P.K."/>
            <person name="Korpole S."/>
            <person name="Tanuku N.R.S."/>
            <person name="Pinnaka A.K."/>
        </authorList>
    </citation>
    <scope>NUCLEOTIDE SEQUENCE [LARGE SCALE GENOMIC DNA]</scope>
    <source>
        <strain evidence="16 17">KCTC 33872</strain>
    </source>
</reference>
<keyword evidence="10" id="KW-0067">ATP-binding</keyword>
<keyword evidence="9 14" id="KW-0418">Kinase</keyword>
<organism evidence="16 17">
    <name type="scientific">Metabacillus mangrovi</name>
    <dbReference type="NCBI Taxonomy" id="1491830"/>
    <lineage>
        <taxon>Bacteria</taxon>
        <taxon>Bacillati</taxon>
        <taxon>Bacillota</taxon>
        <taxon>Bacilli</taxon>
        <taxon>Bacillales</taxon>
        <taxon>Bacillaceae</taxon>
        <taxon>Metabacillus</taxon>
    </lineage>
</organism>
<dbReference type="Proteomes" id="UP000434639">
    <property type="component" value="Unassembled WGS sequence"/>
</dbReference>
<keyword evidence="7" id="KW-0479">Metal-binding</keyword>
<dbReference type="GO" id="GO:0016301">
    <property type="term" value="F:kinase activity"/>
    <property type="evidence" value="ECO:0007669"/>
    <property type="project" value="UniProtKB-KW"/>
</dbReference>
<evidence type="ECO:0000256" key="9">
    <source>
        <dbReference type="ARBA" id="ARBA00022777"/>
    </source>
</evidence>
<comment type="caution">
    <text evidence="16">The sequence shown here is derived from an EMBL/GenBank/DDBJ whole genome shotgun (WGS) entry which is preliminary data.</text>
</comment>
<dbReference type="GO" id="GO:0004743">
    <property type="term" value="F:pyruvate kinase activity"/>
    <property type="evidence" value="ECO:0007669"/>
    <property type="project" value="UniProtKB-EC"/>
</dbReference>
<keyword evidence="8" id="KW-0547">Nucleotide-binding</keyword>
<keyword evidence="11 14" id="KW-0460">Magnesium</keyword>
<dbReference type="RefSeq" id="WP_155110552.1">
    <property type="nucleotide sequence ID" value="NZ_WMIB01000001.1"/>
</dbReference>
<evidence type="ECO:0000256" key="3">
    <source>
        <dbReference type="ARBA" id="ARBA00008663"/>
    </source>
</evidence>
<dbReference type="Gene3D" id="3.20.20.60">
    <property type="entry name" value="Phosphoenolpyruvate-binding domains"/>
    <property type="match status" value="1"/>
</dbReference>
<sequence length="412" mass="45998">MTEKKQLADRSYSLQSMKHYLQRRKKSRFEVAAVPDTGILLNEDESSRIYNNRKEALFQTREHCVMVTMDKMLSAADLAGLLKEGMSIARVNCGHDHAPEWSSIINKIEEARKMTGIDCKIYMDLSGPKIRFQSLPESAGRIKLKNGETIKIAHKKEGMEAAHFTVTAPKAFLNAKKGDRLLINDGKIAGTILNTGKGFIEAKVAHRYKKSLWIKVHDGINLPDSLPFLTLPPLSETDIRESGFIFRSADLVGLSFAHSKEDLITLKNLMIEKAGRILPIAAKIETEYAVKNMPSIIAEGLKNPGFGIMLARGDLAAETGFEKLGRLQNDIMEICHHSQTPLIYATEVLNSLAKTGMPSRPEMTDVYFSQKTACTMLNKGPFIKEAVRMLKEAGADRKNQLAFFEQDLSDKN</sequence>
<evidence type="ECO:0000256" key="6">
    <source>
        <dbReference type="ARBA" id="ARBA00022679"/>
    </source>
</evidence>
<comment type="catalytic activity">
    <reaction evidence="14">
        <text>pyruvate + ATP = phosphoenolpyruvate + ADP + H(+)</text>
        <dbReference type="Rhea" id="RHEA:18157"/>
        <dbReference type="ChEBI" id="CHEBI:15361"/>
        <dbReference type="ChEBI" id="CHEBI:15378"/>
        <dbReference type="ChEBI" id="CHEBI:30616"/>
        <dbReference type="ChEBI" id="CHEBI:58702"/>
        <dbReference type="ChEBI" id="CHEBI:456216"/>
        <dbReference type="EC" id="2.7.1.40"/>
    </reaction>
</comment>
<dbReference type="UniPathway" id="UPA00109">
    <property type="reaction ID" value="UER00188"/>
</dbReference>